<protein>
    <submittedName>
        <fullName evidence="5">Class II aldolase/adducin family protein</fullName>
    </submittedName>
</protein>
<evidence type="ECO:0000313" key="6">
    <source>
        <dbReference type="Proteomes" id="UP000727056"/>
    </source>
</evidence>
<dbReference type="EMBL" id="JAAVJC010000547">
    <property type="protein sequence ID" value="NJQ18016.1"/>
    <property type="molecule type" value="Genomic_DNA"/>
</dbReference>
<dbReference type="SUPFAM" id="SSF53639">
    <property type="entry name" value="AraD/HMP-PK domain-like"/>
    <property type="match status" value="1"/>
</dbReference>
<dbReference type="Proteomes" id="UP000727056">
    <property type="component" value="Unassembled WGS sequence"/>
</dbReference>
<dbReference type="Gene3D" id="3.40.225.10">
    <property type="entry name" value="Class II aldolase/adducin N-terminal domain"/>
    <property type="match status" value="1"/>
</dbReference>
<keyword evidence="1" id="KW-0479">Metal-binding</keyword>
<feature type="domain" description="Class II aldolase/adducin N-terminal" evidence="4">
    <location>
        <begin position="23"/>
        <end position="201"/>
    </location>
</feature>
<dbReference type="PANTHER" id="PTHR22789">
    <property type="entry name" value="FUCULOSE PHOSPHATE ALDOLASE"/>
    <property type="match status" value="1"/>
</dbReference>
<evidence type="ECO:0000256" key="3">
    <source>
        <dbReference type="SAM" id="MobiDB-lite"/>
    </source>
</evidence>
<dbReference type="InterPro" id="IPR001303">
    <property type="entry name" value="Aldolase_II/adducin_N"/>
</dbReference>
<sequence>MTADRPSAPSAAPPAPELVDAWLHLLATARRTVTDGLVVGTSGNLSVRVGDLVLITPTGVPYDRLGAADLLAVRPDGTRVHGTLAPTSELPLHLAVHRATPATAVVHTHALHATALSLLHDEVPAAHYVGGLLGGPVRVAPYALYGSRELAERTVDALRDRTGCLLRNHGAVTYGTGAPAAALDQAFDRTAQLEWLCRLWLTAAAVPGARPTLLTDAQLAEATERLAGYGRQDPRSPRDPQDPQDSPVTGD</sequence>
<organism evidence="5 6">
    <name type="scientific">Streptomyces bohaiensis</name>
    <dbReference type="NCBI Taxonomy" id="1431344"/>
    <lineage>
        <taxon>Bacteria</taxon>
        <taxon>Bacillati</taxon>
        <taxon>Actinomycetota</taxon>
        <taxon>Actinomycetes</taxon>
        <taxon>Kitasatosporales</taxon>
        <taxon>Streptomycetaceae</taxon>
        <taxon>Streptomyces</taxon>
    </lineage>
</organism>
<dbReference type="InterPro" id="IPR036409">
    <property type="entry name" value="Aldolase_II/adducin_N_sf"/>
</dbReference>
<name>A0ABX1CG35_9ACTN</name>
<dbReference type="RefSeq" id="WP_168090613.1">
    <property type="nucleotide sequence ID" value="NZ_BHZH01000154.1"/>
</dbReference>
<reference evidence="5 6" key="1">
    <citation type="submission" date="2020-03" db="EMBL/GenBank/DDBJ databases">
        <title>Draft genome of Streptomyces sp. ventii, isolated from the Axial Seamount in the Pacific Ocean, and resequencing of the two type strains Streptomyces lonarensis strain NCL 716 and Streptomyces bohaiensis strain 11A07.</title>
        <authorList>
            <person name="Loughran R.M."/>
            <person name="Pfannmuller K.M."/>
            <person name="Wasson B.J."/>
            <person name="Deadmond M.C."/>
            <person name="Paddock B.E."/>
            <person name="Koyack M.J."/>
            <person name="Gallegos D.A."/>
            <person name="Mitchell E.A."/>
            <person name="Ushijima B."/>
            <person name="Saw J.H."/>
            <person name="Mcphail K.L."/>
            <person name="Videau P."/>
        </authorList>
    </citation>
    <scope>NUCLEOTIDE SEQUENCE [LARGE SCALE GENOMIC DNA]</scope>
    <source>
        <strain evidence="5 6">11A07</strain>
    </source>
</reference>
<evidence type="ECO:0000256" key="1">
    <source>
        <dbReference type="ARBA" id="ARBA00022723"/>
    </source>
</evidence>
<keyword evidence="6" id="KW-1185">Reference proteome</keyword>
<comment type="caution">
    <text evidence="5">The sequence shown here is derived from an EMBL/GenBank/DDBJ whole genome shotgun (WGS) entry which is preliminary data.</text>
</comment>
<dbReference type="PANTHER" id="PTHR22789:SF0">
    <property type="entry name" value="3-OXO-TETRONATE 4-PHOSPHATE DECARBOXYLASE-RELATED"/>
    <property type="match status" value="1"/>
</dbReference>
<evidence type="ECO:0000313" key="5">
    <source>
        <dbReference type="EMBL" id="NJQ18016.1"/>
    </source>
</evidence>
<accession>A0ABX1CG35</accession>
<dbReference type="InterPro" id="IPR050197">
    <property type="entry name" value="Aldolase_class_II_sugar_metab"/>
</dbReference>
<keyword evidence="2" id="KW-0456">Lyase</keyword>
<feature type="compositionally biased region" description="Basic and acidic residues" evidence="3">
    <location>
        <begin position="232"/>
        <end position="241"/>
    </location>
</feature>
<evidence type="ECO:0000256" key="2">
    <source>
        <dbReference type="ARBA" id="ARBA00023239"/>
    </source>
</evidence>
<dbReference type="SMART" id="SM01007">
    <property type="entry name" value="Aldolase_II"/>
    <property type="match status" value="1"/>
</dbReference>
<dbReference type="Pfam" id="PF00596">
    <property type="entry name" value="Aldolase_II"/>
    <property type="match status" value="1"/>
</dbReference>
<evidence type="ECO:0000259" key="4">
    <source>
        <dbReference type="SMART" id="SM01007"/>
    </source>
</evidence>
<proteinExistence type="predicted"/>
<feature type="region of interest" description="Disordered" evidence="3">
    <location>
        <begin position="224"/>
        <end position="251"/>
    </location>
</feature>
<gene>
    <name evidence="5" type="ORF">HCN52_24595</name>
</gene>